<accession>A0ABT6XEP0</accession>
<feature type="domain" description="ABM" evidence="1">
    <location>
        <begin position="12"/>
        <end position="74"/>
    </location>
</feature>
<evidence type="ECO:0000313" key="3">
    <source>
        <dbReference type="Proteomes" id="UP001321580"/>
    </source>
</evidence>
<protein>
    <recommendedName>
        <fullName evidence="1">ABM domain-containing protein</fullName>
    </recommendedName>
</protein>
<dbReference type="Gene3D" id="3.30.70.100">
    <property type="match status" value="1"/>
</dbReference>
<organism evidence="2 3">
    <name type="scientific">Lysobacter stagni</name>
    <dbReference type="NCBI Taxonomy" id="3045172"/>
    <lineage>
        <taxon>Bacteria</taxon>
        <taxon>Pseudomonadati</taxon>
        <taxon>Pseudomonadota</taxon>
        <taxon>Gammaproteobacteria</taxon>
        <taxon>Lysobacterales</taxon>
        <taxon>Lysobacteraceae</taxon>
        <taxon>Lysobacter</taxon>
    </lineage>
</organism>
<dbReference type="EMBL" id="JASGBI010000001">
    <property type="protein sequence ID" value="MDI9238598.1"/>
    <property type="molecule type" value="Genomic_DNA"/>
</dbReference>
<dbReference type="Pfam" id="PF03992">
    <property type="entry name" value="ABM"/>
    <property type="match status" value="1"/>
</dbReference>
<evidence type="ECO:0000259" key="1">
    <source>
        <dbReference type="Pfam" id="PF03992"/>
    </source>
</evidence>
<sequence length="104" mass="11993">MIARLWHGITLAEQAEAYLAFLRDRAVPDYRRTPGNRSVSLMHRVEGRVAHFLVLTHWDSLHAIEAFAGTDVQRARYYPEDDAFLLEFEPTVVHYRVDEAAPQA</sequence>
<reference evidence="2 3" key="1">
    <citation type="submission" date="2023-05" db="EMBL/GenBank/DDBJ databases">
        <title>Lysobacter sp. strain LF1 Genome sequencing and assembly.</title>
        <authorList>
            <person name="Jung Y."/>
        </authorList>
    </citation>
    <scope>NUCLEOTIDE SEQUENCE [LARGE SCALE GENOMIC DNA]</scope>
    <source>
        <strain evidence="2 3">LF1</strain>
    </source>
</reference>
<comment type="caution">
    <text evidence="2">The sequence shown here is derived from an EMBL/GenBank/DDBJ whole genome shotgun (WGS) entry which is preliminary data.</text>
</comment>
<dbReference type="Proteomes" id="UP001321580">
    <property type="component" value="Unassembled WGS sequence"/>
</dbReference>
<keyword evidence="3" id="KW-1185">Reference proteome</keyword>
<evidence type="ECO:0000313" key="2">
    <source>
        <dbReference type="EMBL" id="MDI9238598.1"/>
    </source>
</evidence>
<gene>
    <name evidence="2" type="ORF">QLQ15_06675</name>
</gene>
<dbReference type="InterPro" id="IPR007138">
    <property type="entry name" value="ABM_dom"/>
</dbReference>
<dbReference type="InterPro" id="IPR011008">
    <property type="entry name" value="Dimeric_a/b-barrel"/>
</dbReference>
<name>A0ABT6XEP0_9GAMM</name>
<dbReference type="SUPFAM" id="SSF54909">
    <property type="entry name" value="Dimeric alpha+beta barrel"/>
    <property type="match status" value="1"/>
</dbReference>
<dbReference type="RefSeq" id="WP_283212051.1">
    <property type="nucleotide sequence ID" value="NZ_JASGBI010000001.1"/>
</dbReference>
<proteinExistence type="predicted"/>